<reference evidence="4" key="1">
    <citation type="submission" date="2025-08" db="UniProtKB">
        <authorList>
            <consortium name="RefSeq"/>
        </authorList>
    </citation>
    <scope>IDENTIFICATION</scope>
    <source>
        <tissue evidence="4">Whole organism</tissue>
    </source>
</reference>
<accession>A0A8B7NGF7</accession>
<evidence type="ECO:0000313" key="4">
    <source>
        <dbReference type="RefSeq" id="XP_018012710.1"/>
    </source>
</evidence>
<feature type="compositionally biased region" description="Low complexity" evidence="1">
    <location>
        <begin position="32"/>
        <end position="43"/>
    </location>
</feature>
<feature type="region of interest" description="Disordered" evidence="1">
    <location>
        <begin position="97"/>
        <end position="154"/>
    </location>
</feature>
<feature type="region of interest" description="Disordered" evidence="1">
    <location>
        <begin position="26"/>
        <end position="78"/>
    </location>
</feature>
<organism evidence="3 4">
    <name type="scientific">Hyalella azteca</name>
    <name type="common">Amphipod</name>
    <dbReference type="NCBI Taxonomy" id="294128"/>
    <lineage>
        <taxon>Eukaryota</taxon>
        <taxon>Metazoa</taxon>
        <taxon>Ecdysozoa</taxon>
        <taxon>Arthropoda</taxon>
        <taxon>Crustacea</taxon>
        <taxon>Multicrustacea</taxon>
        <taxon>Malacostraca</taxon>
        <taxon>Eumalacostraca</taxon>
        <taxon>Peracarida</taxon>
        <taxon>Amphipoda</taxon>
        <taxon>Senticaudata</taxon>
        <taxon>Talitrida</taxon>
        <taxon>Talitroidea</taxon>
        <taxon>Hyalellidae</taxon>
        <taxon>Hyalella</taxon>
    </lineage>
</organism>
<feature type="compositionally biased region" description="Basic residues" evidence="1">
    <location>
        <begin position="118"/>
        <end position="151"/>
    </location>
</feature>
<dbReference type="Proteomes" id="UP000694843">
    <property type="component" value="Unplaced"/>
</dbReference>
<sequence length="351" mass="39998">MRVCTLIQVWVLGASCQAFHLLSSDTSRHDSLGSSESSFFSPLGREDRPSNFRLSRSPAQNDETFTSSLQTSEPVVRQRRDGVDRVLSIFGGALPYRSSRSHHHRPQQWRPVRPHLGSVKHRGPPPPRHHHSHHPPHHKHFRGALKHHGPPKHNGPIHFKNLSPPKHFHQHDNHGEHHHFEEHHGGVVHHNGGDEYHDDDIHHGSGIHHDSGINIHDSHKHHGSPEYHHYDDHSLNDIHDGVQPDYIVELNANDHDHNFRPSLVDPHKPQSFKPLEYHHSHENSHDLLHDHGHLSGIAEHSIYRGDVPFKVVTNDKDHIHDGLDPGGVKGLDPELISFISEKTRPYVMGIL</sequence>
<keyword evidence="2" id="KW-0732">Signal</keyword>
<evidence type="ECO:0000256" key="1">
    <source>
        <dbReference type="SAM" id="MobiDB-lite"/>
    </source>
</evidence>
<dbReference type="AlphaFoldDB" id="A0A8B7NGF7"/>
<name>A0A8B7NGF7_HYAAZ</name>
<feature type="signal peptide" evidence="2">
    <location>
        <begin position="1"/>
        <end position="18"/>
    </location>
</feature>
<dbReference type="GeneID" id="108669811"/>
<gene>
    <name evidence="4" type="primary">LOC108669811</name>
</gene>
<feature type="compositionally biased region" description="Polar residues" evidence="1">
    <location>
        <begin position="52"/>
        <end position="73"/>
    </location>
</feature>
<protein>
    <submittedName>
        <fullName evidence="4">Histidine-rich glycoprotein-like</fullName>
    </submittedName>
</protein>
<proteinExistence type="predicted"/>
<dbReference type="OrthoDB" id="6379047at2759"/>
<dbReference type="PROSITE" id="PS51257">
    <property type="entry name" value="PROKAR_LIPOPROTEIN"/>
    <property type="match status" value="1"/>
</dbReference>
<evidence type="ECO:0000256" key="2">
    <source>
        <dbReference type="SAM" id="SignalP"/>
    </source>
</evidence>
<feature type="chain" id="PRO_5034320544" evidence="2">
    <location>
        <begin position="19"/>
        <end position="351"/>
    </location>
</feature>
<evidence type="ECO:0000313" key="3">
    <source>
        <dbReference type="Proteomes" id="UP000694843"/>
    </source>
</evidence>
<keyword evidence="3" id="KW-1185">Reference proteome</keyword>
<dbReference type="KEGG" id="hazt:108669811"/>
<dbReference type="RefSeq" id="XP_018012710.1">
    <property type="nucleotide sequence ID" value="XM_018157221.2"/>
</dbReference>